<accession>A0A171KUK4</accession>
<proteinExistence type="predicted"/>
<dbReference type="EMBL" id="LBNE01000002">
    <property type="protein sequence ID" value="KKO72571.1"/>
    <property type="molecule type" value="Genomic_DNA"/>
</dbReference>
<name>A0A171KUK4_9BURK</name>
<reference evidence="1 2" key="1">
    <citation type="submission" date="2015-04" db="EMBL/GenBank/DDBJ databases">
        <title>Genome sequence of Kerstersia gyiorum CG1.</title>
        <authorList>
            <person name="Greninger A.L."/>
            <person name="Kozyreva V."/>
            <person name="Chaturvedi V."/>
        </authorList>
    </citation>
    <scope>NUCLEOTIDE SEQUENCE [LARGE SCALE GENOMIC DNA]</scope>
    <source>
        <strain evidence="1 2">CG1</strain>
    </source>
</reference>
<sequence>MYQLVGGYPQYFHQAPGFGNAVKFIFLFAQHDFQLQEITKRIDVVEMNAGAARKQQDSLFYHASQNAMRRTQHLAQGLWLRGWGNQIERGFRAGLVGTLVEDQFPVSVSELP</sequence>
<gene>
    <name evidence="1" type="ORF">AAV32_05940</name>
</gene>
<comment type="caution">
    <text evidence="1">The sequence shown here is derived from an EMBL/GenBank/DDBJ whole genome shotgun (WGS) entry which is preliminary data.</text>
</comment>
<evidence type="ECO:0000313" key="1">
    <source>
        <dbReference type="EMBL" id="KKO72571.1"/>
    </source>
</evidence>
<evidence type="ECO:0000313" key="2">
    <source>
        <dbReference type="Proteomes" id="UP000078084"/>
    </source>
</evidence>
<dbReference type="AlphaFoldDB" id="A0A171KUK4"/>
<keyword evidence="2" id="KW-1185">Reference proteome</keyword>
<dbReference type="Proteomes" id="UP000078084">
    <property type="component" value="Unassembled WGS sequence"/>
</dbReference>
<protein>
    <submittedName>
        <fullName evidence="1">Uncharacterized protein</fullName>
    </submittedName>
</protein>
<organism evidence="1 2">
    <name type="scientific">Kerstersia gyiorum</name>
    <dbReference type="NCBI Taxonomy" id="206506"/>
    <lineage>
        <taxon>Bacteria</taxon>
        <taxon>Pseudomonadati</taxon>
        <taxon>Pseudomonadota</taxon>
        <taxon>Betaproteobacteria</taxon>
        <taxon>Burkholderiales</taxon>
        <taxon>Alcaligenaceae</taxon>
        <taxon>Kerstersia</taxon>
    </lineage>
</organism>